<sequence>MIGTKNNINNVIVNKREINKSPIFFVYILYIKTVIKLIFKKINEIISIRIDPYILIKTKEYKMQTNEKINKFLE</sequence>
<keyword evidence="1" id="KW-1133">Transmembrane helix</keyword>
<reference evidence="2 3" key="1">
    <citation type="submission" date="2015-06" db="EMBL/GenBank/DDBJ databases">
        <title>Improved classification and identification of acetic acid bacteria using matrix-assisted laser desorption/ionization time-of-flight mass spectrometry; Gluconobacter nephelii and Gluconobacter uchimurae are later heterotypic synonyms of Gluconobacter japonicus and Gluconobacter oxydans, respectively.</title>
        <authorList>
            <person name="Li L."/>
            <person name="Cleenwerck I."/>
            <person name="De Vuyst L."/>
            <person name="Vandamme P."/>
        </authorList>
    </citation>
    <scope>NUCLEOTIDE SEQUENCE [LARGE SCALE GENOMIC DNA]</scope>
    <source>
        <strain evidence="2 3">LMG 1699</strain>
    </source>
</reference>
<dbReference type="AlphaFoldDB" id="A0A149UXD4"/>
<evidence type="ECO:0000313" key="3">
    <source>
        <dbReference type="Proteomes" id="UP000075377"/>
    </source>
</evidence>
<comment type="caution">
    <text evidence="2">The sequence shown here is derived from an EMBL/GenBank/DDBJ whole genome shotgun (WGS) entry which is preliminary data.</text>
</comment>
<dbReference type="EMBL" id="LHZX01000155">
    <property type="protein sequence ID" value="KXV72579.1"/>
    <property type="molecule type" value="Genomic_DNA"/>
</dbReference>
<feature type="transmembrane region" description="Helical" evidence="1">
    <location>
        <begin position="22"/>
        <end position="39"/>
    </location>
</feature>
<keyword evidence="1" id="KW-0812">Transmembrane</keyword>
<dbReference type="Proteomes" id="UP000075377">
    <property type="component" value="Unassembled WGS sequence"/>
</dbReference>
<gene>
    <name evidence="2" type="ORF">AD951_01210</name>
</gene>
<protein>
    <submittedName>
        <fullName evidence="2">Uncharacterized protein</fullName>
    </submittedName>
</protein>
<evidence type="ECO:0000313" key="2">
    <source>
        <dbReference type="EMBL" id="KXV72579.1"/>
    </source>
</evidence>
<keyword evidence="1" id="KW-0472">Membrane</keyword>
<evidence type="ECO:0000256" key="1">
    <source>
        <dbReference type="SAM" id="Phobius"/>
    </source>
</evidence>
<accession>A0A149UXD4</accession>
<name>A0A149UXD4_9PROT</name>
<organism evidence="2 3">
    <name type="scientific">Acetobacter malorum</name>
    <dbReference type="NCBI Taxonomy" id="178901"/>
    <lineage>
        <taxon>Bacteria</taxon>
        <taxon>Pseudomonadati</taxon>
        <taxon>Pseudomonadota</taxon>
        <taxon>Alphaproteobacteria</taxon>
        <taxon>Acetobacterales</taxon>
        <taxon>Acetobacteraceae</taxon>
        <taxon>Acetobacter</taxon>
    </lineage>
</organism>
<proteinExistence type="predicted"/>